<dbReference type="Gene3D" id="3.20.90.10">
    <property type="entry name" value="Tubby Protein, Chain A"/>
    <property type="match status" value="1"/>
</dbReference>
<protein>
    <recommendedName>
        <fullName evidence="5">Tubby C-terminal domain-containing protein</fullName>
    </recommendedName>
</protein>
<dbReference type="AlphaFoldDB" id="A0A8T0DDZ4"/>
<gene>
    <name evidence="6" type="ORF">P879_04758</name>
</gene>
<dbReference type="OrthoDB" id="8775810at2759"/>
<evidence type="ECO:0000313" key="6">
    <source>
        <dbReference type="EMBL" id="KAF8564991.1"/>
    </source>
</evidence>
<feature type="region of interest" description="Disordered" evidence="4">
    <location>
        <begin position="118"/>
        <end position="158"/>
    </location>
</feature>
<dbReference type="Proteomes" id="UP000699462">
    <property type="component" value="Unassembled WGS sequence"/>
</dbReference>
<keyword evidence="3" id="KW-0963">Cytoplasm</keyword>
<dbReference type="PRINTS" id="PR01573">
    <property type="entry name" value="SUPERTUBBY"/>
</dbReference>
<dbReference type="PANTHER" id="PTHR16517">
    <property type="entry name" value="TUBBY-RELATED"/>
    <property type="match status" value="1"/>
</dbReference>
<name>A0A8T0DDZ4_9TREM</name>
<evidence type="ECO:0000256" key="4">
    <source>
        <dbReference type="SAM" id="MobiDB-lite"/>
    </source>
</evidence>
<evidence type="ECO:0000259" key="5">
    <source>
        <dbReference type="Pfam" id="PF01167"/>
    </source>
</evidence>
<evidence type="ECO:0000256" key="3">
    <source>
        <dbReference type="ARBA" id="ARBA00022490"/>
    </source>
</evidence>
<dbReference type="InterPro" id="IPR000007">
    <property type="entry name" value="Tubby_C"/>
</dbReference>
<reference evidence="6 7" key="1">
    <citation type="submission" date="2019-07" db="EMBL/GenBank/DDBJ databases">
        <title>Annotation for the trematode Paragonimus westermani.</title>
        <authorList>
            <person name="Choi Y.-J."/>
        </authorList>
    </citation>
    <scope>NUCLEOTIDE SEQUENCE [LARGE SCALE GENOMIC DNA]</scope>
    <source>
        <strain evidence="6">180907_Pwestermani</strain>
    </source>
</reference>
<sequence length="653" mass="73580">MFSIKNPNGNGHRMLEDHFTSDSRQVKLEKQRELLRRKQKEKHAHQVLSLHALSENVETGRTTSRRNFTPKKREESFICEQDHFCAFAYDGPQSHDLANPDELSQTEVQVIRLPSPLQAVEQKATADVPFDRNRPNNRHSAARRQSSQESTDQGMTRSSTLLSTLDQDALLLSASDEDNEDTFKSVVEPPANTVPRFPSLASALGYTVRQQSPSPPPVRDRTDMNTPSLVQPIGRLIDWNVDPTLEDERTCQKATGSVINLLQDSQVTVAGSLSHEPSAFCQTTSLTESSQAFPALSVTDQKLSSPPPSNRQRRESAPMQPVRPPSVVLNDSKEVVMRNSLTRPKQQSFEQEQDTDVPAGGDALMVSPHFDPTENLEEFVLYPAPQGVTIRCRITRDKHGMDRGIYPTYYLHMEREDRKFFMLAARRRKRSATSNYVISSDATDLSRNADSFAGKLRANFLGTQFVVYGDGRFGRNRTEVSSTNRSRQSIRSNESGCEFADENLYAVRDNLRELAAIIYDTNVLGFKGPRKMTVLIPRMLDNDQRAEFGVGTANDGLVEAWKQKCMNNLMELHNKNPVWNEDTQSYVLNFYGRVTQASVKNFQIVHDADVNYVIMQFGRVAEDLFTMDYAYPMCALQAFGIALSSFDGKLACE</sequence>
<comment type="caution">
    <text evidence="6">The sequence shown here is derived from an EMBL/GenBank/DDBJ whole genome shotgun (WGS) entry which is preliminary data.</text>
</comment>
<keyword evidence="7" id="KW-1185">Reference proteome</keyword>
<comment type="subcellular location">
    <subcellularLocation>
        <location evidence="1">Cytoplasm</location>
    </subcellularLocation>
</comment>
<dbReference type="EMBL" id="JTDF01007491">
    <property type="protein sequence ID" value="KAF8564991.1"/>
    <property type="molecule type" value="Genomic_DNA"/>
</dbReference>
<feature type="compositionally biased region" description="Polar residues" evidence="4">
    <location>
        <begin position="143"/>
        <end position="157"/>
    </location>
</feature>
<feature type="domain" description="Tubby C-terminal" evidence="5">
    <location>
        <begin position="382"/>
        <end position="647"/>
    </location>
</feature>
<evidence type="ECO:0000256" key="1">
    <source>
        <dbReference type="ARBA" id="ARBA00004496"/>
    </source>
</evidence>
<dbReference type="Pfam" id="PF01167">
    <property type="entry name" value="Tub"/>
    <property type="match status" value="1"/>
</dbReference>
<dbReference type="GO" id="GO:0061512">
    <property type="term" value="P:protein localization to cilium"/>
    <property type="evidence" value="ECO:0007669"/>
    <property type="project" value="TreeGrafter"/>
</dbReference>
<dbReference type="GO" id="GO:0005737">
    <property type="term" value="C:cytoplasm"/>
    <property type="evidence" value="ECO:0007669"/>
    <property type="project" value="UniProtKB-SubCell"/>
</dbReference>
<dbReference type="PROSITE" id="PS01201">
    <property type="entry name" value="TUB_2"/>
    <property type="match status" value="1"/>
</dbReference>
<evidence type="ECO:0000256" key="2">
    <source>
        <dbReference type="ARBA" id="ARBA00007129"/>
    </source>
</evidence>
<dbReference type="InterPro" id="IPR018066">
    <property type="entry name" value="Tubby_C_CS"/>
</dbReference>
<evidence type="ECO:0000313" key="7">
    <source>
        <dbReference type="Proteomes" id="UP000699462"/>
    </source>
</evidence>
<feature type="region of interest" description="Disordered" evidence="4">
    <location>
        <begin position="208"/>
        <end position="228"/>
    </location>
</feature>
<accession>A0A8T0DDZ4</accession>
<dbReference type="PANTHER" id="PTHR16517:SF7">
    <property type="entry name" value="PROTEIN KING TUBBY"/>
    <property type="match status" value="1"/>
</dbReference>
<dbReference type="SUPFAM" id="SSF54518">
    <property type="entry name" value="Tubby C-terminal domain-like"/>
    <property type="match status" value="1"/>
</dbReference>
<feature type="region of interest" description="Disordered" evidence="4">
    <location>
        <begin position="298"/>
        <end position="327"/>
    </location>
</feature>
<comment type="similarity">
    <text evidence="2">Belongs to the TUB family.</text>
</comment>
<organism evidence="6 7">
    <name type="scientific">Paragonimus westermani</name>
    <dbReference type="NCBI Taxonomy" id="34504"/>
    <lineage>
        <taxon>Eukaryota</taxon>
        <taxon>Metazoa</taxon>
        <taxon>Spiralia</taxon>
        <taxon>Lophotrochozoa</taxon>
        <taxon>Platyhelminthes</taxon>
        <taxon>Trematoda</taxon>
        <taxon>Digenea</taxon>
        <taxon>Plagiorchiida</taxon>
        <taxon>Troglotremata</taxon>
        <taxon>Troglotrematidae</taxon>
        <taxon>Paragonimus</taxon>
    </lineage>
</organism>
<proteinExistence type="inferred from homology"/>
<dbReference type="GO" id="GO:0005929">
    <property type="term" value="C:cilium"/>
    <property type="evidence" value="ECO:0007669"/>
    <property type="project" value="TreeGrafter"/>
</dbReference>
<dbReference type="InterPro" id="IPR025659">
    <property type="entry name" value="Tubby-like_C"/>
</dbReference>